<keyword evidence="4" id="KW-1185">Reference proteome</keyword>
<dbReference type="InterPro" id="IPR000587">
    <property type="entry name" value="Creatinase_N"/>
</dbReference>
<protein>
    <recommendedName>
        <fullName evidence="5">Peptidase M24</fullName>
    </recommendedName>
</protein>
<dbReference type="Proteomes" id="UP000078532">
    <property type="component" value="Unassembled WGS sequence"/>
</dbReference>
<dbReference type="AlphaFoldDB" id="A0A1B7LHK7"/>
<reference evidence="3 4" key="1">
    <citation type="submission" date="2016-04" db="EMBL/GenBank/DDBJ databases">
        <authorList>
            <person name="Evans L.H."/>
            <person name="Alamgir A."/>
            <person name="Owens N."/>
            <person name="Weber N.D."/>
            <person name="Virtaneva K."/>
            <person name="Barbian K."/>
            <person name="Babar A."/>
            <person name="Rosenke K."/>
        </authorList>
    </citation>
    <scope>NUCLEOTIDE SEQUENCE [LARGE SCALE GENOMIC DNA]</scope>
    <source>
        <strain evidence="3 4">LMa1</strain>
    </source>
</reference>
<dbReference type="Gene3D" id="3.40.350.10">
    <property type="entry name" value="Creatinase/prolidase N-terminal domain"/>
    <property type="match status" value="1"/>
</dbReference>
<dbReference type="InterPro" id="IPR000994">
    <property type="entry name" value="Pept_M24"/>
</dbReference>
<dbReference type="InterPro" id="IPR029149">
    <property type="entry name" value="Creatin/AminoP/Spt16_N"/>
</dbReference>
<name>A0A1B7LHK7_9FIRM</name>
<dbReference type="Pfam" id="PF01321">
    <property type="entry name" value="Creatinase_N"/>
    <property type="match status" value="1"/>
</dbReference>
<evidence type="ECO:0000259" key="1">
    <source>
        <dbReference type="Pfam" id="PF00557"/>
    </source>
</evidence>
<feature type="domain" description="Creatinase N-terminal" evidence="2">
    <location>
        <begin position="7"/>
        <end position="135"/>
    </location>
</feature>
<proteinExistence type="predicted"/>
<dbReference type="RefSeq" id="WP_066666520.1">
    <property type="nucleotide sequence ID" value="NZ_LYVF01000047.1"/>
</dbReference>
<evidence type="ECO:0000259" key="2">
    <source>
        <dbReference type="Pfam" id="PF01321"/>
    </source>
</evidence>
<dbReference type="Pfam" id="PF00557">
    <property type="entry name" value="Peptidase_M24"/>
    <property type="match status" value="1"/>
</dbReference>
<evidence type="ECO:0000313" key="4">
    <source>
        <dbReference type="Proteomes" id="UP000078532"/>
    </source>
</evidence>
<accession>A0A1B7LHK7</accession>
<evidence type="ECO:0000313" key="3">
    <source>
        <dbReference type="EMBL" id="OAT85780.1"/>
    </source>
</evidence>
<dbReference type="PANTHER" id="PTHR46112">
    <property type="entry name" value="AMINOPEPTIDASE"/>
    <property type="match status" value="1"/>
</dbReference>
<dbReference type="OrthoDB" id="9806388at2"/>
<dbReference type="STRING" id="1838280.A6M21_04605"/>
<feature type="domain" description="Peptidase M24" evidence="1">
    <location>
        <begin position="145"/>
        <end position="351"/>
    </location>
</feature>
<dbReference type="SUPFAM" id="SSF53092">
    <property type="entry name" value="Creatinase/prolidase N-terminal domain"/>
    <property type="match status" value="1"/>
</dbReference>
<dbReference type="InterPro" id="IPR050659">
    <property type="entry name" value="Peptidase_M24B"/>
</dbReference>
<dbReference type="InterPro" id="IPR036005">
    <property type="entry name" value="Creatinase/aminopeptidase-like"/>
</dbReference>
<comment type="caution">
    <text evidence="3">The sequence shown here is derived from an EMBL/GenBank/DDBJ whole genome shotgun (WGS) entry which is preliminary data.</text>
</comment>
<evidence type="ECO:0008006" key="5">
    <source>
        <dbReference type="Google" id="ProtNLM"/>
    </source>
</evidence>
<dbReference type="Gene3D" id="3.90.230.10">
    <property type="entry name" value="Creatinase/methionine aminopeptidase superfamily"/>
    <property type="match status" value="1"/>
</dbReference>
<dbReference type="CDD" id="cd01066">
    <property type="entry name" value="APP_MetAP"/>
    <property type="match status" value="1"/>
</dbReference>
<organism evidence="3 4">
    <name type="scientific">Desulfotomaculum copahuensis</name>
    <dbReference type="NCBI Taxonomy" id="1838280"/>
    <lineage>
        <taxon>Bacteria</taxon>
        <taxon>Bacillati</taxon>
        <taxon>Bacillota</taxon>
        <taxon>Clostridia</taxon>
        <taxon>Eubacteriales</taxon>
        <taxon>Desulfotomaculaceae</taxon>
        <taxon>Desulfotomaculum</taxon>
    </lineage>
</organism>
<dbReference type="SUPFAM" id="SSF55920">
    <property type="entry name" value="Creatinase/aminopeptidase"/>
    <property type="match status" value="1"/>
</dbReference>
<dbReference type="EMBL" id="LYVF01000047">
    <property type="protein sequence ID" value="OAT85780.1"/>
    <property type="molecule type" value="Genomic_DNA"/>
</dbReference>
<gene>
    <name evidence="3" type="ORF">A6M21_04605</name>
</gene>
<sequence length="361" mass="40252">MSKFLERRKKAQQIMAEKGVHAMQVTGRENYYYLTGDVRNVARLFLPREGDPVIIVFAEEVEAARRASGIEDVRGWRTPPELMQHFFGLVREHKLVDKKVGFCIHTNPGFLVYKFLKANPKMNVVENEEILMPLRYAKDADELAAMRRAARVAETGMQAAMAAVKPGVTEIEVAAEAEYAMRRAGAMRFNASTFVDSGPHSLHLHGGAGNRKIEAGDLVVIDLHPVVDMYSSDLARTVVCGEPTKKQQELICLYTEAQQNVIDNLRPGMKVGKITELFKAVFDRTPEGKRWITGPTHGVGLEFEEWPHPSHYFAHVNLEIGENWTLSVGHSILPVPQVGGIKLEDTVLITASGAEKLARDL</sequence>
<dbReference type="PANTHER" id="PTHR46112:SF2">
    <property type="entry name" value="XAA-PRO AMINOPEPTIDASE P-RELATED"/>
    <property type="match status" value="1"/>
</dbReference>